<dbReference type="EMBL" id="QDEB01075205">
    <property type="protein sequence ID" value="RZC34967.1"/>
    <property type="molecule type" value="Genomic_DNA"/>
</dbReference>
<protein>
    <submittedName>
        <fullName evidence="1">Uncharacterized protein</fullName>
    </submittedName>
</protein>
<evidence type="ECO:0000313" key="1">
    <source>
        <dbReference type="EMBL" id="RZC34967.1"/>
    </source>
</evidence>
<dbReference type="AlphaFoldDB" id="A0A482VRP3"/>
<reference evidence="1 2" key="1">
    <citation type="submission" date="2017-03" db="EMBL/GenBank/DDBJ databases">
        <title>Genome of the blue death feigning beetle - Asbolus verrucosus.</title>
        <authorList>
            <person name="Rider S.D."/>
        </authorList>
    </citation>
    <scope>NUCLEOTIDE SEQUENCE [LARGE SCALE GENOMIC DNA]</scope>
    <source>
        <strain evidence="1">Butters</strain>
        <tissue evidence="1">Head and leg muscle</tissue>
    </source>
</reference>
<proteinExistence type="predicted"/>
<dbReference type="Proteomes" id="UP000292052">
    <property type="component" value="Unassembled WGS sequence"/>
</dbReference>
<sequence length="25" mass="3069">MCSRFGIYLLCSWRYCRRNTHVGVF</sequence>
<comment type="caution">
    <text evidence="1">The sequence shown here is derived from an EMBL/GenBank/DDBJ whole genome shotgun (WGS) entry which is preliminary data.</text>
</comment>
<keyword evidence="2" id="KW-1185">Reference proteome</keyword>
<gene>
    <name evidence="1" type="ORF">BDFB_002656</name>
</gene>
<organism evidence="1 2">
    <name type="scientific">Asbolus verrucosus</name>
    <name type="common">Desert ironclad beetle</name>
    <dbReference type="NCBI Taxonomy" id="1661398"/>
    <lineage>
        <taxon>Eukaryota</taxon>
        <taxon>Metazoa</taxon>
        <taxon>Ecdysozoa</taxon>
        <taxon>Arthropoda</taxon>
        <taxon>Hexapoda</taxon>
        <taxon>Insecta</taxon>
        <taxon>Pterygota</taxon>
        <taxon>Neoptera</taxon>
        <taxon>Endopterygota</taxon>
        <taxon>Coleoptera</taxon>
        <taxon>Polyphaga</taxon>
        <taxon>Cucujiformia</taxon>
        <taxon>Tenebrionidae</taxon>
        <taxon>Pimeliinae</taxon>
        <taxon>Asbolus</taxon>
    </lineage>
</organism>
<name>A0A482VRP3_ASBVE</name>
<accession>A0A482VRP3</accession>
<evidence type="ECO:0000313" key="2">
    <source>
        <dbReference type="Proteomes" id="UP000292052"/>
    </source>
</evidence>